<protein>
    <submittedName>
        <fullName evidence="1">Uncharacterized protein</fullName>
    </submittedName>
</protein>
<accession>A0A4C1XNU9</accession>
<keyword evidence="2" id="KW-1185">Reference proteome</keyword>
<evidence type="ECO:0000313" key="2">
    <source>
        <dbReference type="Proteomes" id="UP000299102"/>
    </source>
</evidence>
<reference evidence="1 2" key="1">
    <citation type="journal article" date="2019" name="Commun. Biol.">
        <title>The bagworm genome reveals a unique fibroin gene that provides high tensile strength.</title>
        <authorList>
            <person name="Kono N."/>
            <person name="Nakamura H."/>
            <person name="Ohtoshi R."/>
            <person name="Tomita M."/>
            <person name="Numata K."/>
            <person name="Arakawa K."/>
        </authorList>
    </citation>
    <scope>NUCLEOTIDE SEQUENCE [LARGE SCALE GENOMIC DNA]</scope>
</reference>
<dbReference type="AlphaFoldDB" id="A0A4C1XNU9"/>
<name>A0A4C1XNU9_EUMVA</name>
<evidence type="ECO:0000313" key="1">
    <source>
        <dbReference type="EMBL" id="GBP64713.1"/>
    </source>
</evidence>
<proteinExistence type="predicted"/>
<dbReference type="EMBL" id="BGZK01000906">
    <property type="protein sequence ID" value="GBP64713.1"/>
    <property type="molecule type" value="Genomic_DNA"/>
</dbReference>
<dbReference type="Proteomes" id="UP000299102">
    <property type="component" value="Unassembled WGS sequence"/>
</dbReference>
<gene>
    <name evidence="1" type="ORF">EVAR_59879_1</name>
</gene>
<sequence length="80" mass="9304">MRIEKAAREEDIVYDKPTKTYTAKATKIKIRLSYDLDTSGRCHLISIRSEFPANDATRRFNAPRPAFSPAFLTPLRRFRD</sequence>
<comment type="caution">
    <text evidence="1">The sequence shown here is derived from an EMBL/GenBank/DDBJ whole genome shotgun (WGS) entry which is preliminary data.</text>
</comment>
<organism evidence="1 2">
    <name type="scientific">Eumeta variegata</name>
    <name type="common">Bagworm moth</name>
    <name type="synonym">Eumeta japonica</name>
    <dbReference type="NCBI Taxonomy" id="151549"/>
    <lineage>
        <taxon>Eukaryota</taxon>
        <taxon>Metazoa</taxon>
        <taxon>Ecdysozoa</taxon>
        <taxon>Arthropoda</taxon>
        <taxon>Hexapoda</taxon>
        <taxon>Insecta</taxon>
        <taxon>Pterygota</taxon>
        <taxon>Neoptera</taxon>
        <taxon>Endopterygota</taxon>
        <taxon>Lepidoptera</taxon>
        <taxon>Glossata</taxon>
        <taxon>Ditrysia</taxon>
        <taxon>Tineoidea</taxon>
        <taxon>Psychidae</taxon>
        <taxon>Oiketicinae</taxon>
        <taxon>Eumeta</taxon>
    </lineage>
</organism>